<dbReference type="OrthoDB" id="21342at2"/>
<dbReference type="RefSeq" id="WP_075977632.1">
    <property type="nucleotide sequence ID" value="NZ_MKQR01000026.1"/>
</dbReference>
<sequence length="140" mass="14528">MAPTPTVIDVHVLLVRAGAVLLTRGAATWALPCGRPEPGEPLPDAAARVARARLGVTAAAATHVHTSHVVGCGSQCRLGAFFEVDAWTGTPAADADLRWAPLDALPADVQPYSRSGLVAYRQGVTFGAFDWDALTAPAFA</sequence>
<organism evidence="2 3">
    <name type="scientific">Actinokineospora bangkokensis</name>
    <dbReference type="NCBI Taxonomy" id="1193682"/>
    <lineage>
        <taxon>Bacteria</taxon>
        <taxon>Bacillati</taxon>
        <taxon>Actinomycetota</taxon>
        <taxon>Actinomycetes</taxon>
        <taxon>Pseudonocardiales</taxon>
        <taxon>Pseudonocardiaceae</taxon>
        <taxon>Actinokineospora</taxon>
    </lineage>
</organism>
<evidence type="ECO:0000313" key="3">
    <source>
        <dbReference type="Proteomes" id="UP000186040"/>
    </source>
</evidence>
<feature type="domain" description="Nudix hydrolase" evidence="1">
    <location>
        <begin position="5"/>
        <end position="122"/>
    </location>
</feature>
<dbReference type="STRING" id="1193682.BJP25_30895"/>
<dbReference type="Gene3D" id="3.90.79.10">
    <property type="entry name" value="Nucleoside Triphosphate Pyrophosphohydrolase"/>
    <property type="match status" value="1"/>
</dbReference>
<proteinExistence type="predicted"/>
<reference evidence="2 3" key="1">
    <citation type="submission" date="2016-10" db="EMBL/GenBank/DDBJ databases">
        <title>The Draft Genome Sequence of Actinokineospora bangkokensis 44EHWT reveals the biosynthetic pathway of antifungal compounds Thailandins with unusual extender unit butylmalonyl-CoA.</title>
        <authorList>
            <person name="Greule A."/>
            <person name="Intra B."/>
            <person name="Flemming S."/>
            <person name="Rommel M.G."/>
            <person name="Panbangred W."/>
            <person name="Bechthold A."/>
        </authorList>
    </citation>
    <scope>NUCLEOTIDE SEQUENCE [LARGE SCALE GENOMIC DNA]</scope>
    <source>
        <strain evidence="2 3">44EHW</strain>
    </source>
</reference>
<dbReference type="Proteomes" id="UP000186040">
    <property type="component" value="Unassembled WGS sequence"/>
</dbReference>
<dbReference type="EMBL" id="MKQR01000026">
    <property type="protein sequence ID" value="OLR90959.1"/>
    <property type="molecule type" value="Genomic_DNA"/>
</dbReference>
<comment type="caution">
    <text evidence="2">The sequence shown here is derived from an EMBL/GenBank/DDBJ whole genome shotgun (WGS) entry which is preliminary data.</text>
</comment>
<protein>
    <recommendedName>
        <fullName evidence="1">Nudix hydrolase domain-containing protein</fullName>
    </recommendedName>
</protein>
<dbReference type="PROSITE" id="PS51462">
    <property type="entry name" value="NUDIX"/>
    <property type="match status" value="1"/>
</dbReference>
<accession>A0A1Q9LG83</accession>
<dbReference type="Pfam" id="PF00293">
    <property type="entry name" value="NUDIX"/>
    <property type="match status" value="1"/>
</dbReference>
<evidence type="ECO:0000313" key="2">
    <source>
        <dbReference type="EMBL" id="OLR90959.1"/>
    </source>
</evidence>
<dbReference type="InterPro" id="IPR015797">
    <property type="entry name" value="NUDIX_hydrolase-like_dom_sf"/>
</dbReference>
<gene>
    <name evidence="2" type="ORF">BJP25_30895</name>
</gene>
<dbReference type="SUPFAM" id="SSF55811">
    <property type="entry name" value="Nudix"/>
    <property type="match status" value="1"/>
</dbReference>
<dbReference type="AlphaFoldDB" id="A0A1Q9LG83"/>
<name>A0A1Q9LG83_9PSEU</name>
<keyword evidence="3" id="KW-1185">Reference proteome</keyword>
<evidence type="ECO:0000259" key="1">
    <source>
        <dbReference type="PROSITE" id="PS51462"/>
    </source>
</evidence>
<dbReference type="InterPro" id="IPR000086">
    <property type="entry name" value="NUDIX_hydrolase_dom"/>
</dbReference>